<evidence type="ECO:0000256" key="5">
    <source>
        <dbReference type="ARBA" id="ARBA00023110"/>
    </source>
</evidence>
<dbReference type="PROSITE" id="PS50059">
    <property type="entry name" value="FKBP_PPIASE"/>
    <property type="match status" value="1"/>
</dbReference>
<evidence type="ECO:0000313" key="11">
    <source>
        <dbReference type="EMBL" id="NLJ23372.1"/>
    </source>
</evidence>
<keyword evidence="4" id="KW-0963">Cytoplasm</keyword>
<comment type="subcellular location">
    <subcellularLocation>
        <location evidence="2">Cytoplasm</location>
    </subcellularLocation>
</comment>
<dbReference type="Proteomes" id="UP000544742">
    <property type="component" value="Unassembled WGS sequence"/>
</dbReference>
<evidence type="ECO:0000259" key="10">
    <source>
        <dbReference type="PROSITE" id="PS50059"/>
    </source>
</evidence>
<protein>
    <recommendedName>
        <fullName evidence="9">Peptidyl-prolyl cis-trans isomerase</fullName>
        <ecNumber evidence="9">5.2.1.8</ecNumber>
    </recommendedName>
</protein>
<evidence type="ECO:0000256" key="6">
    <source>
        <dbReference type="ARBA" id="ARBA00023186"/>
    </source>
</evidence>
<accession>A0A7K4AK97</accession>
<evidence type="ECO:0000256" key="1">
    <source>
        <dbReference type="ARBA" id="ARBA00000971"/>
    </source>
</evidence>
<dbReference type="Pfam" id="PF00254">
    <property type="entry name" value="FKBP_C"/>
    <property type="match status" value="1"/>
</dbReference>
<reference evidence="11 12" key="1">
    <citation type="journal article" date="2020" name="Biotechnol. Biofuels">
        <title>New insights from the biogas microbiome by comprehensive genome-resolved metagenomics of nearly 1600 species originating from multiple anaerobic digesters.</title>
        <authorList>
            <person name="Campanaro S."/>
            <person name="Treu L."/>
            <person name="Rodriguez-R L.M."/>
            <person name="Kovalovszki A."/>
            <person name="Ziels R.M."/>
            <person name="Maus I."/>
            <person name="Zhu X."/>
            <person name="Kougias P.G."/>
            <person name="Basile A."/>
            <person name="Luo G."/>
            <person name="Schluter A."/>
            <person name="Konstantinidis K.T."/>
            <person name="Angelidaki I."/>
        </authorList>
    </citation>
    <scope>NUCLEOTIDE SEQUENCE [LARGE SCALE GENOMIC DNA]</scope>
    <source>
        <strain evidence="11">AS27yjCOA_157</strain>
    </source>
</reference>
<dbReference type="EMBL" id="JAAYUN010000169">
    <property type="protein sequence ID" value="NLJ23372.1"/>
    <property type="molecule type" value="Genomic_DNA"/>
</dbReference>
<comment type="similarity">
    <text evidence="3 9">Belongs to the FKBP-type PPIase family.</text>
</comment>
<evidence type="ECO:0000256" key="7">
    <source>
        <dbReference type="ARBA" id="ARBA00023235"/>
    </source>
</evidence>
<feature type="domain" description="PPIase FKBP-type" evidence="10">
    <location>
        <begin position="7"/>
        <end position="93"/>
    </location>
</feature>
<evidence type="ECO:0000256" key="3">
    <source>
        <dbReference type="ARBA" id="ARBA00006577"/>
    </source>
</evidence>
<name>A0A7K4AK97_METSH</name>
<keyword evidence="7 8" id="KW-0413">Isomerase</keyword>
<dbReference type="RefSeq" id="WP_342674273.1">
    <property type="nucleotide sequence ID" value="NZ_CAJYDL010000001.1"/>
</dbReference>
<dbReference type="PANTHER" id="PTHR47861:SF3">
    <property type="entry name" value="FKBP-TYPE PEPTIDYL-PROLYL CIS-TRANS ISOMERASE SLYD"/>
    <property type="match status" value="1"/>
</dbReference>
<proteinExistence type="inferred from homology"/>
<keyword evidence="6" id="KW-0143">Chaperone</keyword>
<dbReference type="PANTHER" id="PTHR47861">
    <property type="entry name" value="FKBP-TYPE PEPTIDYL-PROLYL CIS-TRANS ISOMERASE SLYD"/>
    <property type="match status" value="1"/>
</dbReference>
<gene>
    <name evidence="11" type="ORF">GX426_09745</name>
</gene>
<sequence length="150" mass="16316">MAQAKMGDTVKVHYTGKLGTGVIFDTSEGSDPLEFEIGSGSFIPGFEEAVVGMSPGESKKVQIPPEKGYGNYKEERAITMDKKDFPSDLVPVEGMSLEICTSEGTYVPAQITDVTETTVTLDANHPLVEQTLYFDIMLLEITKSKEKSAQ</sequence>
<dbReference type="InterPro" id="IPR046357">
    <property type="entry name" value="PPIase_dom_sf"/>
</dbReference>
<organism evidence="11 12">
    <name type="scientific">Methanothrix soehngenii</name>
    <name type="common">Methanosaeta concilii</name>
    <dbReference type="NCBI Taxonomy" id="2223"/>
    <lineage>
        <taxon>Archaea</taxon>
        <taxon>Methanobacteriati</taxon>
        <taxon>Methanobacteriota</taxon>
        <taxon>Stenosarchaea group</taxon>
        <taxon>Methanomicrobia</taxon>
        <taxon>Methanotrichales</taxon>
        <taxon>Methanotrichaceae</taxon>
        <taxon>Methanothrix</taxon>
    </lineage>
</organism>
<evidence type="ECO:0000256" key="4">
    <source>
        <dbReference type="ARBA" id="ARBA00022490"/>
    </source>
</evidence>
<dbReference type="InterPro" id="IPR001179">
    <property type="entry name" value="PPIase_FKBP_dom"/>
</dbReference>
<keyword evidence="5 8" id="KW-0697">Rotamase</keyword>
<evidence type="ECO:0000313" key="12">
    <source>
        <dbReference type="Proteomes" id="UP000544742"/>
    </source>
</evidence>
<dbReference type="GO" id="GO:0005737">
    <property type="term" value="C:cytoplasm"/>
    <property type="evidence" value="ECO:0007669"/>
    <property type="project" value="UniProtKB-SubCell"/>
</dbReference>
<dbReference type="GO" id="GO:0042026">
    <property type="term" value="P:protein refolding"/>
    <property type="evidence" value="ECO:0007669"/>
    <property type="project" value="UniProtKB-ARBA"/>
</dbReference>
<evidence type="ECO:0000256" key="8">
    <source>
        <dbReference type="PROSITE-ProRule" id="PRU00277"/>
    </source>
</evidence>
<dbReference type="Gene3D" id="3.10.50.40">
    <property type="match status" value="1"/>
</dbReference>
<dbReference type="AlphaFoldDB" id="A0A7K4AK97"/>
<dbReference type="GO" id="GO:0003755">
    <property type="term" value="F:peptidyl-prolyl cis-trans isomerase activity"/>
    <property type="evidence" value="ECO:0007669"/>
    <property type="project" value="UniProtKB-UniRule"/>
</dbReference>
<comment type="caution">
    <text evidence="11">The sequence shown here is derived from an EMBL/GenBank/DDBJ whole genome shotgun (WGS) entry which is preliminary data.</text>
</comment>
<evidence type="ECO:0000256" key="2">
    <source>
        <dbReference type="ARBA" id="ARBA00004496"/>
    </source>
</evidence>
<dbReference type="SUPFAM" id="SSF54534">
    <property type="entry name" value="FKBP-like"/>
    <property type="match status" value="1"/>
</dbReference>
<dbReference type="EC" id="5.2.1.8" evidence="9"/>
<comment type="catalytic activity">
    <reaction evidence="1 8 9">
        <text>[protein]-peptidylproline (omega=180) = [protein]-peptidylproline (omega=0)</text>
        <dbReference type="Rhea" id="RHEA:16237"/>
        <dbReference type="Rhea" id="RHEA-COMP:10747"/>
        <dbReference type="Rhea" id="RHEA-COMP:10748"/>
        <dbReference type="ChEBI" id="CHEBI:83833"/>
        <dbReference type="ChEBI" id="CHEBI:83834"/>
        <dbReference type="EC" id="5.2.1.8"/>
    </reaction>
</comment>
<evidence type="ECO:0000256" key="9">
    <source>
        <dbReference type="RuleBase" id="RU003915"/>
    </source>
</evidence>